<evidence type="ECO:0000256" key="5">
    <source>
        <dbReference type="ARBA" id="ARBA00023027"/>
    </source>
</evidence>
<evidence type="ECO:0000313" key="13">
    <source>
        <dbReference type="EMBL" id="MBZ3872524.1"/>
    </source>
</evidence>
<feature type="region of interest" description="Disordered" evidence="9">
    <location>
        <begin position="170"/>
        <end position="212"/>
    </location>
</feature>
<evidence type="ECO:0000256" key="4">
    <source>
        <dbReference type="ARBA" id="ARBA00022695"/>
    </source>
</evidence>
<organism evidence="13 14">
    <name type="scientific">Sciurus carolinensis</name>
    <name type="common">Eastern gray squirrel</name>
    <dbReference type="NCBI Taxonomy" id="30640"/>
    <lineage>
        <taxon>Eukaryota</taxon>
        <taxon>Metazoa</taxon>
        <taxon>Chordata</taxon>
        <taxon>Craniata</taxon>
        <taxon>Vertebrata</taxon>
        <taxon>Euteleostomi</taxon>
        <taxon>Mammalia</taxon>
        <taxon>Eutheria</taxon>
        <taxon>Euarchontoglires</taxon>
        <taxon>Glires</taxon>
        <taxon>Rodentia</taxon>
        <taxon>Sciuromorpha</taxon>
        <taxon>Sciuridae</taxon>
        <taxon>Sciurinae</taxon>
        <taxon>Sciurini</taxon>
        <taxon>Sciurus</taxon>
    </lineage>
</organism>
<feature type="domain" description="BRCT" evidence="10">
    <location>
        <begin position="316"/>
        <end position="380"/>
    </location>
</feature>
<dbReference type="InterPro" id="IPR031273">
    <property type="entry name" value="PARP4"/>
</dbReference>
<evidence type="ECO:0000256" key="9">
    <source>
        <dbReference type="SAM" id="MobiDB-lite"/>
    </source>
</evidence>
<evidence type="ECO:0000259" key="11">
    <source>
        <dbReference type="PROSITE" id="PS51059"/>
    </source>
</evidence>
<keyword evidence="6" id="KW-0539">Nucleus</keyword>
<dbReference type="GO" id="GO:0016779">
    <property type="term" value="F:nucleotidyltransferase activity"/>
    <property type="evidence" value="ECO:0007669"/>
    <property type="project" value="UniProtKB-KW"/>
</dbReference>
<comment type="similarity">
    <text evidence="7">Belongs to the ARTD/PARP family.</text>
</comment>
<dbReference type="EC" id="2.4.2.-" evidence="8"/>
<evidence type="ECO:0000256" key="2">
    <source>
        <dbReference type="ARBA" id="ARBA00022676"/>
    </source>
</evidence>
<name>A0AA41MID9_SCICA</name>
<protein>
    <recommendedName>
        <fullName evidence="8">Poly [ADP-ribose] polymerase</fullName>
        <shortName evidence="8">PARP</shortName>
        <ecNumber evidence="8">2.4.2.-</ecNumber>
    </recommendedName>
</protein>
<proteinExistence type="inferred from homology"/>
<keyword evidence="14" id="KW-1185">Reference proteome</keyword>
<dbReference type="Pfam" id="PF00644">
    <property type="entry name" value="PARP"/>
    <property type="match status" value="1"/>
</dbReference>
<dbReference type="InterPro" id="IPR036616">
    <property type="entry name" value="Poly(ADP-ribose)pol_reg_dom_sf"/>
</dbReference>
<comment type="subcellular location">
    <subcellularLocation>
        <location evidence="1">Nucleus</location>
    </subcellularLocation>
</comment>
<dbReference type="InterPro" id="IPR036420">
    <property type="entry name" value="BRCT_dom_sf"/>
</dbReference>
<dbReference type="EMBL" id="JAATJV010188283">
    <property type="protein sequence ID" value="MBZ3872524.1"/>
    <property type="molecule type" value="Genomic_DNA"/>
</dbReference>
<dbReference type="Gene3D" id="3.40.50.10190">
    <property type="entry name" value="BRCT domain"/>
    <property type="match status" value="1"/>
</dbReference>
<keyword evidence="2 8" id="KW-0328">Glycosyltransferase</keyword>
<dbReference type="PANTHER" id="PTHR46530">
    <property type="entry name" value="PROTEIN MONO-ADP-RIBOSYLTRANSFERASE PARP4"/>
    <property type="match status" value="1"/>
</dbReference>
<dbReference type="CDD" id="cd01437">
    <property type="entry name" value="parp_like"/>
    <property type="match status" value="1"/>
</dbReference>
<dbReference type="PROSITE" id="PS51060">
    <property type="entry name" value="PARP_ALPHA_HD"/>
    <property type="match status" value="1"/>
</dbReference>
<evidence type="ECO:0000256" key="7">
    <source>
        <dbReference type="ARBA" id="ARBA00024347"/>
    </source>
</evidence>
<keyword evidence="4" id="KW-0548">Nucleotidyltransferase</keyword>
<dbReference type="SUPFAM" id="SSF52113">
    <property type="entry name" value="BRCT domain"/>
    <property type="match status" value="1"/>
</dbReference>
<gene>
    <name evidence="13" type="ORF">SUZIE_118370</name>
</gene>
<feature type="domain" description="PARP catalytic" evidence="11">
    <location>
        <begin position="608"/>
        <end position="780"/>
    </location>
</feature>
<comment type="caution">
    <text evidence="13">The sequence shown here is derived from an EMBL/GenBank/DDBJ whole genome shotgun (WGS) entry which is preliminary data.</text>
</comment>
<evidence type="ECO:0000256" key="6">
    <source>
        <dbReference type="ARBA" id="ARBA00023242"/>
    </source>
</evidence>
<dbReference type="GO" id="GO:0003950">
    <property type="term" value="F:NAD+ poly-ADP-ribosyltransferase activity"/>
    <property type="evidence" value="ECO:0007669"/>
    <property type="project" value="UniProtKB-UniRule"/>
</dbReference>
<keyword evidence="5 8" id="KW-0520">NAD</keyword>
<sequence length="854" mass="96307">MKPLHCERPVPSATRRFSAEAQARRFVAPRPSQDPSSGRVPPLLSPTNYRSAKLLRFSPLELTTKSPWHLRMSRHNYRGGRSHAPGQDPAYPVPWDPGKCSSRRSLRACAWAPLHPYKLQLPEMPRDRRCLGNGLRAAFRPCRGSLAGGGGVRAEWKTCFADGDQRFEPRVPGIRKHPKWGAPETPRVGTAATGSAWKGGPETGVPRIRSSRNRADPLAAESFHPCTLQDSLSWKELSFLHFIQPVLPPWNAPSLCLSISLLDPDWPMQTQLQSDGSGLQLPQTPSWCRSKILMPFQLAERPPGMHSPKGVTLQRGSQMAVTTTPSKKSQCTHIILDNADILSQYQLNAIRKNHVHIANPDFIWESIKERRLLDVKNYDPCNSCDIKPSLDEKASSSEVNTDDLFLDNASEKTNVEHTEFYAEDDEMPYFPQDFEVAKYNTLEKVGTDGGQETAVVELQCSLEPADCPFLVSAHFLLADGVQTRRQFTIKKTSADASEYYENYLEELKNQGFLLREHFTPEATKLASEKLQAVSKAEGIILLVKTALKNGETAEQLQKKMTEFYRLIPHKHPVTEEVNLRLLAKKEDLCQLIRDMVNVCETHLSKPNPPCLAKYRALRCKIEHVEPNTKEFSWVKQEVLQNYHSKSSVGILQIFRVGRVNEATEFVSKLGNVRSLLHGSPVRNIVGILSSTSIKYSQPGETDGSRLLVICDVALGKCMDLFKKDFSLTEAPPGYNSVHGVSNTASIPTEFEDDEFVIYKTNQVKMKYIVKFCMPEDQIKDFHPCHNTEFEEYRPKFSTFSKVEDYQLPDTNPSSNVKAGLQDVSGNLIPLEDVHIKGRIMDFIAQVCYLWFYDN</sequence>
<dbReference type="Gene3D" id="3.90.228.10">
    <property type="match status" value="2"/>
</dbReference>
<evidence type="ECO:0000313" key="14">
    <source>
        <dbReference type="Proteomes" id="UP001166674"/>
    </source>
</evidence>
<dbReference type="PROSITE" id="PS51059">
    <property type="entry name" value="PARP_CATALYTIC"/>
    <property type="match status" value="1"/>
</dbReference>
<evidence type="ECO:0000259" key="12">
    <source>
        <dbReference type="PROSITE" id="PS51060"/>
    </source>
</evidence>
<feature type="domain" description="PARP alpha-helical" evidence="12">
    <location>
        <begin position="489"/>
        <end position="609"/>
    </location>
</feature>
<reference evidence="13" key="1">
    <citation type="submission" date="2020-03" db="EMBL/GenBank/DDBJ databases">
        <title>Studies in the Genomics of Life Span.</title>
        <authorList>
            <person name="Glass D."/>
        </authorList>
    </citation>
    <scope>NUCLEOTIDE SEQUENCE</scope>
    <source>
        <strain evidence="13">SUZIE</strain>
        <tissue evidence="13">Muscle</tissue>
    </source>
</reference>
<dbReference type="InterPro" id="IPR004102">
    <property type="entry name" value="Poly(ADP-ribose)pol_reg_dom"/>
</dbReference>
<evidence type="ECO:0000256" key="8">
    <source>
        <dbReference type="RuleBase" id="RU362114"/>
    </source>
</evidence>
<dbReference type="InterPro" id="IPR001357">
    <property type="entry name" value="BRCT_dom"/>
</dbReference>
<keyword evidence="3 8" id="KW-0808">Transferase</keyword>
<dbReference type="Pfam" id="PF26166">
    <property type="entry name" value="WGR-like_PARP4"/>
    <property type="match status" value="1"/>
</dbReference>
<dbReference type="GO" id="GO:0005737">
    <property type="term" value="C:cytoplasm"/>
    <property type="evidence" value="ECO:0007669"/>
    <property type="project" value="TreeGrafter"/>
</dbReference>
<dbReference type="PROSITE" id="PS50172">
    <property type="entry name" value="BRCT"/>
    <property type="match status" value="1"/>
</dbReference>
<dbReference type="PANTHER" id="PTHR46530:SF1">
    <property type="entry name" value="PROTEIN MONO-ADP-RIBOSYLTRANSFERASE PARP4"/>
    <property type="match status" value="1"/>
</dbReference>
<dbReference type="Proteomes" id="UP001166674">
    <property type="component" value="Unassembled WGS sequence"/>
</dbReference>
<accession>A0AA41MID9</accession>
<dbReference type="InterPro" id="IPR058905">
    <property type="entry name" value="WGR-like_PARP4"/>
</dbReference>
<dbReference type="AlphaFoldDB" id="A0AA41MID9"/>
<dbReference type="SUPFAM" id="SSF47587">
    <property type="entry name" value="Domain of poly(ADP-ribose) polymerase"/>
    <property type="match status" value="1"/>
</dbReference>
<evidence type="ECO:0000259" key="10">
    <source>
        <dbReference type="PROSITE" id="PS50172"/>
    </source>
</evidence>
<dbReference type="SUPFAM" id="SSF56399">
    <property type="entry name" value="ADP-ribosylation"/>
    <property type="match status" value="1"/>
</dbReference>
<feature type="region of interest" description="Disordered" evidence="9">
    <location>
        <begin position="1"/>
        <end position="45"/>
    </location>
</feature>
<dbReference type="GO" id="GO:0005634">
    <property type="term" value="C:nucleus"/>
    <property type="evidence" value="ECO:0007669"/>
    <property type="project" value="UniProtKB-SubCell"/>
</dbReference>
<evidence type="ECO:0000256" key="1">
    <source>
        <dbReference type="ARBA" id="ARBA00004123"/>
    </source>
</evidence>
<dbReference type="InterPro" id="IPR012317">
    <property type="entry name" value="Poly(ADP-ribose)pol_cat_dom"/>
</dbReference>
<evidence type="ECO:0000256" key="3">
    <source>
        <dbReference type="ARBA" id="ARBA00022679"/>
    </source>
</evidence>